<dbReference type="Pfam" id="PF00899">
    <property type="entry name" value="ThiF"/>
    <property type="match status" value="1"/>
</dbReference>
<keyword evidence="2" id="KW-1133">Transmembrane helix</keyword>
<evidence type="ECO:0000313" key="5">
    <source>
        <dbReference type="Proteomes" id="UP001583186"/>
    </source>
</evidence>
<dbReference type="InterPro" id="IPR045886">
    <property type="entry name" value="ThiF/MoeB/HesA"/>
</dbReference>
<feature type="compositionally biased region" description="Polar residues" evidence="1">
    <location>
        <begin position="75"/>
        <end position="84"/>
    </location>
</feature>
<feature type="transmembrane region" description="Helical" evidence="2">
    <location>
        <begin position="16"/>
        <end position="38"/>
    </location>
</feature>
<evidence type="ECO:0000259" key="3">
    <source>
        <dbReference type="Pfam" id="PF00899"/>
    </source>
</evidence>
<feature type="region of interest" description="Disordered" evidence="1">
    <location>
        <begin position="431"/>
        <end position="471"/>
    </location>
</feature>
<dbReference type="InterPro" id="IPR000594">
    <property type="entry name" value="ThiF_NAD_FAD-bd"/>
</dbReference>
<dbReference type="PANTHER" id="PTHR43267:SF2">
    <property type="entry name" value="TRNA THREONYLCARBAMOYLADENOSINE DEHYDRATASE 1-RELATED"/>
    <property type="match status" value="1"/>
</dbReference>
<feature type="compositionally biased region" description="Basic residues" evidence="1">
    <location>
        <begin position="456"/>
        <end position="467"/>
    </location>
</feature>
<dbReference type="EMBL" id="JAWCUI010000001">
    <property type="protein sequence ID" value="KAL1903456.1"/>
    <property type="molecule type" value="Genomic_DNA"/>
</dbReference>
<feature type="region of interest" description="Disordered" evidence="1">
    <location>
        <begin position="54"/>
        <end position="90"/>
    </location>
</feature>
<keyword evidence="2" id="KW-0472">Membrane</keyword>
<dbReference type="Gene3D" id="3.40.50.720">
    <property type="entry name" value="NAD(P)-binding Rossmann-like Domain"/>
    <property type="match status" value="1"/>
</dbReference>
<feature type="domain" description="THIF-type NAD/FAD binding fold" evidence="3">
    <location>
        <begin position="128"/>
        <end position="413"/>
    </location>
</feature>
<feature type="compositionally biased region" description="Basic and acidic residues" evidence="1">
    <location>
        <begin position="431"/>
        <end position="445"/>
    </location>
</feature>
<dbReference type="CDD" id="cd00755">
    <property type="entry name" value="YgdL_like"/>
    <property type="match status" value="1"/>
</dbReference>
<organism evidence="4 5">
    <name type="scientific">Sporothrix stenoceras</name>
    <dbReference type="NCBI Taxonomy" id="5173"/>
    <lineage>
        <taxon>Eukaryota</taxon>
        <taxon>Fungi</taxon>
        <taxon>Dikarya</taxon>
        <taxon>Ascomycota</taxon>
        <taxon>Pezizomycotina</taxon>
        <taxon>Sordariomycetes</taxon>
        <taxon>Sordariomycetidae</taxon>
        <taxon>Ophiostomatales</taxon>
        <taxon>Ophiostomataceae</taxon>
        <taxon>Sporothrix</taxon>
    </lineage>
</organism>
<sequence length="608" mass="65857">MSSLLAQASNSRPLQLAATAVVSGAVAVGIVLGVQHNIQASRLRRLKRSVANDVANEERGNGNEASEVIGGETVASKSPSPTNGDHNDLGDIVETEDPEELRALALARRAQAGDYAEEVILEQLTRNQAFLTPEGLQKVLDAVVVVVGCGGVGSHCAAALARSGVARIRLVDFDQVSLSSLNRHAVATLADVGRPKVRVLSRRLLAVAPWVRFDLRGEKFDKDSEARLLGPWKDADVEGASGLSAEDNKERPVSFIVDAIDNIDTKVELLRYCHEHKLPIIASMGAGTKSDPTKVVVGDIGSSAEDRLSRATRRRLKLLGITGGIPAVYSTERTEAGDGKAALLPLSDEQFAKGKDAVRELGALPDFRVRILPVLGTMPAVFGYTLANHILLVLSGYPHDYAAIKGREKLYDQILAAVHGFEEKMVRHFEEASKSVNGDDPKAADEAPAEEDGNKKGKKSKKDKKKATPYDANSAAVGLRVPLTSNDVAFLVEEIYRGRSAVSGLPTRTTLVRWQLPERAEGADIVESLLDRVHPAAQDLEGDVPLQAEQKTAKLHLSDLVCMTREEASRHQDLVLFKGQPLSSLYDEATLERIEAKRHEADEYEKYR</sequence>
<proteinExistence type="predicted"/>
<evidence type="ECO:0000256" key="2">
    <source>
        <dbReference type="SAM" id="Phobius"/>
    </source>
</evidence>
<name>A0ABR3ZSQ8_9PEZI</name>
<dbReference type="SUPFAM" id="SSF69572">
    <property type="entry name" value="Activating enzymes of the ubiquitin-like proteins"/>
    <property type="match status" value="1"/>
</dbReference>
<gene>
    <name evidence="4" type="ORF">Sste5346_000083</name>
</gene>
<evidence type="ECO:0000256" key="1">
    <source>
        <dbReference type="SAM" id="MobiDB-lite"/>
    </source>
</evidence>
<accession>A0ABR3ZSQ8</accession>
<comment type="caution">
    <text evidence="4">The sequence shown here is derived from an EMBL/GenBank/DDBJ whole genome shotgun (WGS) entry which is preliminary data.</text>
</comment>
<dbReference type="PANTHER" id="PTHR43267">
    <property type="entry name" value="TRNA THREONYLCARBAMOYLADENOSINE DEHYDRATASE"/>
    <property type="match status" value="1"/>
</dbReference>
<dbReference type="InterPro" id="IPR035985">
    <property type="entry name" value="Ubiquitin-activating_enz"/>
</dbReference>
<reference evidence="4 5" key="1">
    <citation type="journal article" date="2024" name="IMA Fungus">
        <title>IMA Genome - F19 : A genome assembly and annotation guide to empower mycologists, including annotated draft genome sequences of Ceratocystis pirilliformis, Diaporthe australafricana, Fusarium ophioides, Paecilomyces lecythidis, and Sporothrix stenoceras.</title>
        <authorList>
            <person name="Aylward J."/>
            <person name="Wilson A.M."/>
            <person name="Visagie C.M."/>
            <person name="Spraker J."/>
            <person name="Barnes I."/>
            <person name="Buitendag C."/>
            <person name="Ceriani C."/>
            <person name="Del Mar Angel L."/>
            <person name="du Plessis D."/>
            <person name="Fuchs T."/>
            <person name="Gasser K."/>
            <person name="Kramer D."/>
            <person name="Li W."/>
            <person name="Munsamy K."/>
            <person name="Piso A."/>
            <person name="Price J.L."/>
            <person name="Sonnekus B."/>
            <person name="Thomas C."/>
            <person name="van der Nest A."/>
            <person name="van Dijk A."/>
            <person name="van Heerden A."/>
            <person name="van Vuuren N."/>
            <person name="Yilmaz N."/>
            <person name="Duong T.A."/>
            <person name="van der Merwe N.A."/>
            <person name="Wingfield M.J."/>
            <person name="Wingfield B.D."/>
        </authorList>
    </citation>
    <scope>NUCLEOTIDE SEQUENCE [LARGE SCALE GENOMIC DNA]</scope>
    <source>
        <strain evidence="4 5">CMW 5346</strain>
    </source>
</reference>
<evidence type="ECO:0000313" key="4">
    <source>
        <dbReference type="EMBL" id="KAL1903456.1"/>
    </source>
</evidence>
<protein>
    <recommendedName>
        <fullName evidence="3">THIF-type NAD/FAD binding fold domain-containing protein</fullName>
    </recommendedName>
</protein>
<keyword evidence="2" id="KW-0812">Transmembrane</keyword>
<dbReference type="Proteomes" id="UP001583186">
    <property type="component" value="Unassembled WGS sequence"/>
</dbReference>
<keyword evidence="5" id="KW-1185">Reference proteome</keyword>